<keyword evidence="2" id="KW-0479">Metal-binding</keyword>
<keyword evidence="7" id="KW-1185">Reference proteome</keyword>
<dbReference type="PANTHER" id="PTHR35005">
    <property type="entry name" value="3-DEHYDRO-SCYLLO-INOSOSE HYDROLASE"/>
    <property type="match status" value="1"/>
</dbReference>
<evidence type="ECO:0000313" key="6">
    <source>
        <dbReference type="EMBL" id="MDN5214476.1"/>
    </source>
</evidence>
<evidence type="ECO:0000256" key="1">
    <source>
        <dbReference type="ARBA" id="ARBA00001947"/>
    </source>
</evidence>
<dbReference type="Proteomes" id="UP001172083">
    <property type="component" value="Unassembled WGS sequence"/>
</dbReference>
<accession>A0ABT8LDS5</accession>
<reference evidence="6" key="1">
    <citation type="submission" date="2023-06" db="EMBL/GenBank/DDBJ databases">
        <title>Genomic of Agaribacillus aureum.</title>
        <authorList>
            <person name="Wang G."/>
        </authorList>
    </citation>
    <scope>NUCLEOTIDE SEQUENCE</scope>
    <source>
        <strain evidence="6">BMA12</strain>
    </source>
</reference>
<dbReference type="SUPFAM" id="SSF102215">
    <property type="entry name" value="Creatininase"/>
    <property type="match status" value="1"/>
</dbReference>
<evidence type="ECO:0000256" key="2">
    <source>
        <dbReference type="ARBA" id="ARBA00022723"/>
    </source>
</evidence>
<name>A0ABT8LDS5_9BACT</name>
<protein>
    <submittedName>
        <fullName evidence="6">Creatininase family protein</fullName>
    </submittedName>
</protein>
<dbReference type="Pfam" id="PF02633">
    <property type="entry name" value="Creatininase"/>
    <property type="match status" value="1"/>
</dbReference>
<keyword evidence="4" id="KW-0862">Zinc</keyword>
<dbReference type="Gene3D" id="3.40.50.10310">
    <property type="entry name" value="Creatininase"/>
    <property type="match status" value="1"/>
</dbReference>
<evidence type="ECO:0000256" key="4">
    <source>
        <dbReference type="ARBA" id="ARBA00022833"/>
    </source>
</evidence>
<dbReference type="EMBL" id="JAUJEB010000004">
    <property type="protein sequence ID" value="MDN5214476.1"/>
    <property type="molecule type" value="Genomic_DNA"/>
</dbReference>
<dbReference type="InterPro" id="IPR024087">
    <property type="entry name" value="Creatininase-like_sf"/>
</dbReference>
<dbReference type="PANTHER" id="PTHR35005:SF1">
    <property type="entry name" value="2-AMINO-5-FORMYLAMINO-6-RIBOSYLAMINOPYRIMIDIN-4(3H)-ONE 5'-MONOPHOSPHATE DEFORMYLASE"/>
    <property type="match status" value="1"/>
</dbReference>
<sequence length="253" mass="27877">MYWEQLTSPQIKASDKKNPVILPIAAIEQHGDHLPLATDRLIGEHFCRELNQLIPNDVLILPTISVGCSEHHTDFEGSLSVQHETLLKQMTDIAGCVAKYDFENLVVLNSHGGNQAIGQIFVEAFGFRHPQCKIAMITWWRLCLEELIKITETSKGGTGHAGEFETSLMLLIAPDLVQADKIGLKTNVPTFSWAEADMLHGPKVSLFRTMKAMTPGGVFGEAASGTKEKGVKITRVVVDALKQVILDLRQHSS</sequence>
<proteinExistence type="inferred from homology"/>
<gene>
    <name evidence="6" type="ORF">QQ020_20515</name>
</gene>
<comment type="similarity">
    <text evidence="5">Belongs to the creatininase superfamily.</text>
</comment>
<comment type="caution">
    <text evidence="6">The sequence shown here is derived from an EMBL/GenBank/DDBJ whole genome shotgun (WGS) entry which is preliminary data.</text>
</comment>
<dbReference type="RefSeq" id="WP_346759809.1">
    <property type="nucleotide sequence ID" value="NZ_JAUJEB010000004.1"/>
</dbReference>
<evidence type="ECO:0000313" key="7">
    <source>
        <dbReference type="Proteomes" id="UP001172083"/>
    </source>
</evidence>
<evidence type="ECO:0000256" key="3">
    <source>
        <dbReference type="ARBA" id="ARBA00022801"/>
    </source>
</evidence>
<organism evidence="6 7">
    <name type="scientific">Agaribacillus aureus</name>
    <dbReference type="NCBI Taxonomy" id="3051825"/>
    <lineage>
        <taxon>Bacteria</taxon>
        <taxon>Pseudomonadati</taxon>
        <taxon>Bacteroidota</taxon>
        <taxon>Cytophagia</taxon>
        <taxon>Cytophagales</taxon>
        <taxon>Splendidivirgaceae</taxon>
        <taxon>Agaribacillus</taxon>
    </lineage>
</organism>
<evidence type="ECO:0000256" key="5">
    <source>
        <dbReference type="ARBA" id="ARBA00024029"/>
    </source>
</evidence>
<comment type="cofactor">
    <cofactor evidence="1">
        <name>Zn(2+)</name>
        <dbReference type="ChEBI" id="CHEBI:29105"/>
    </cofactor>
</comment>
<dbReference type="InterPro" id="IPR003785">
    <property type="entry name" value="Creatininase/forma_Hydrolase"/>
</dbReference>
<keyword evidence="3" id="KW-0378">Hydrolase</keyword>